<comment type="caution">
    <text evidence="2">The sequence shown here is derived from an EMBL/GenBank/DDBJ whole genome shotgun (WGS) entry which is preliminary data.</text>
</comment>
<reference evidence="2" key="1">
    <citation type="submission" date="2023-03" db="EMBL/GenBank/DDBJ databases">
        <title>Massive genome expansion in bonnet fungi (Mycena s.s.) driven by repeated elements and novel gene families across ecological guilds.</title>
        <authorList>
            <consortium name="Lawrence Berkeley National Laboratory"/>
            <person name="Harder C.B."/>
            <person name="Miyauchi S."/>
            <person name="Viragh M."/>
            <person name="Kuo A."/>
            <person name="Thoen E."/>
            <person name="Andreopoulos B."/>
            <person name="Lu D."/>
            <person name="Skrede I."/>
            <person name="Drula E."/>
            <person name="Henrissat B."/>
            <person name="Morin E."/>
            <person name="Kohler A."/>
            <person name="Barry K."/>
            <person name="LaButti K."/>
            <person name="Morin E."/>
            <person name="Salamov A."/>
            <person name="Lipzen A."/>
            <person name="Mereny Z."/>
            <person name="Hegedus B."/>
            <person name="Baldrian P."/>
            <person name="Stursova M."/>
            <person name="Weitz H."/>
            <person name="Taylor A."/>
            <person name="Grigoriev I.V."/>
            <person name="Nagy L.G."/>
            <person name="Martin F."/>
            <person name="Kauserud H."/>
        </authorList>
    </citation>
    <scope>NUCLEOTIDE SEQUENCE</scope>
    <source>
        <strain evidence="2">CBHHK002</strain>
    </source>
</reference>
<evidence type="ECO:0000256" key="1">
    <source>
        <dbReference type="SAM" id="MobiDB-lite"/>
    </source>
</evidence>
<feature type="compositionally biased region" description="Low complexity" evidence="1">
    <location>
        <begin position="48"/>
        <end position="58"/>
    </location>
</feature>
<accession>A0AAD7EDR7</accession>
<protein>
    <submittedName>
        <fullName evidence="2">Uncharacterized protein</fullName>
    </submittedName>
</protein>
<feature type="region of interest" description="Disordered" evidence="1">
    <location>
        <begin position="111"/>
        <end position="132"/>
    </location>
</feature>
<gene>
    <name evidence="2" type="ORF">DFH08DRAFT_820790</name>
</gene>
<feature type="compositionally biased region" description="Basic and acidic residues" evidence="1">
    <location>
        <begin position="210"/>
        <end position="234"/>
    </location>
</feature>
<feature type="region of interest" description="Disordered" evidence="1">
    <location>
        <begin position="171"/>
        <end position="237"/>
    </location>
</feature>
<proteinExistence type="predicted"/>
<evidence type="ECO:0000313" key="3">
    <source>
        <dbReference type="Proteomes" id="UP001218218"/>
    </source>
</evidence>
<organism evidence="2 3">
    <name type="scientific">Mycena albidolilacea</name>
    <dbReference type="NCBI Taxonomy" id="1033008"/>
    <lineage>
        <taxon>Eukaryota</taxon>
        <taxon>Fungi</taxon>
        <taxon>Dikarya</taxon>
        <taxon>Basidiomycota</taxon>
        <taxon>Agaricomycotina</taxon>
        <taxon>Agaricomycetes</taxon>
        <taxon>Agaricomycetidae</taxon>
        <taxon>Agaricales</taxon>
        <taxon>Marasmiineae</taxon>
        <taxon>Mycenaceae</taxon>
        <taxon>Mycena</taxon>
    </lineage>
</organism>
<dbReference type="Proteomes" id="UP001218218">
    <property type="component" value="Unassembled WGS sequence"/>
</dbReference>
<sequence length="393" mass="41822">MIYGAGLANVEFVMELLASSGIGGHTDAHCAHRHGSANGDSPVPSPPGSSASPASTPPHQRLQDSATTALEYSGSSAAAGAGIRSFTAGAAVAGYDVLRASHMQMQAIDSDWGAAPAPGSRTSQNRESPTGITRRLNCELSSPHYFLGTRQPKHTGFVKPIVAANPIEASPVTARSPARTSPHHPLASQSSASFARSAPSAAALTPPTARHGEKRGGRDGRRRKDDSKTRDRTAQSRSLLQHSRWRWNVPYVQNAVLWSSIQRGIVLTRSQNDYLPWPRISFLGNALSIFLLFVEPVETLTRGGILCDIGPRAHLPSTRPAGSLSIPPGVVLRGAAYSSDFVFFVLRLECIEKERCQDAGASACTTNSCLSVAIRVGLLILWFADSRSSEDKA</sequence>
<dbReference type="EMBL" id="JARIHO010000063">
    <property type="protein sequence ID" value="KAJ7315189.1"/>
    <property type="molecule type" value="Genomic_DNA"/>
</dbReference>
<dbReference type="AlphaFoldDB" id="A0AAD7EDR7"/>
<feature type="region of interest" description="Disordered" evidence="1">
    <location>
        <begin position="28"/>
        <end position="69"/>
    </location>
</feature>
<feature type="compositionally biased region" description="Polar residues" evidence="1">
    <location>
        <begin position="120"/>
        <end position="131"/>
    </location>
</feature>
<evidence type="ECO:0000313" key="2">
    <source>
        <dbReference type="EMBL" id="KAJ7315189.1"/>
    </source>
</evidence>
<keyword evidence="3" id="KW-1185">Reference proteome</keyword>
<name>A0AAD7EDR7_9AGAR</name>
<feature type="compositionally biased region" description="Low complexity" evidence="1">
    <location>
        <begin position="187"/>
        <end position="203"/>
    </location>
</feature>